<evidence type="ECO:0000259" key="1">
    <source>
        <dbReference type="Pfam" id="PF00501"/>
    </source>
</evidence>
<protein>
    <submittedName>
        <fullName evidence="3">ATP-dependent acyl-CoA ligase</fullName>
    </submittedName>
</protein>
<sequence length="538" mass="59752">MTSAQGLPAIEERTLRHAFDRVLATAENKEYLRFQNQSWSFREAFEKAKSFGAGLRERGVESQQPVGLLLDNSSDFVFAWLGIALHRMIEVPVNTALRGRFLAHVINDSGVEVLVIESEYVERLLLIEHEVPNLKQLVIRGGGYSEQAARRFAISAFEDVFTDSEQPLEATRPNDIIGYMYTSGTTGPSKGVATSHVHAYTYSSQEDSSFVTSDDVILVTLPIFHLAGQWGGTYASLIHQTTCVLEPRFSATSFWPTVVENGITSTVLLGAQAEILQQQAPGEADSRHSLKIASMAPLPSNLSAFTGRFGIAARPVYGMSEIGRVLEGRDTSDTRPGEAGMTRAGYQLRIVDENGRDVEAGVPGELLVKPEHPLMVMSGYHNLPQKTAEMIDSDGWVHTGDVFRMDEDGHFYFLDRMKDALRRRGENISSFEVESSVNEHPAVLESAVVGVPSEMSEDEIKAFIVLREGEEVDPVELTRFLAERMPYFMVPRYLEFVAELPKTPTHKIQKAVLRNLGINDGTWDREQAGITVTREGVR</sequence>
<dbReference type="PANTHER" id="PTHR43767:SF1">
    <property type="entry name" value="NONRIBOSOMAL PEPTIDE SYNTHASE PES1 (EUROFUNG)-RELATED"/>
    <property type="match status" value="1"/>
</dbReference>
<comment type="caution">
    <text evidence="3">The sequence shown here is derived from an EMBL/GenBank/DDBJ whole genome shotgun (WGS) entry which is preliminary data.</text>
</comment>
<dbReference type="Proteomes" id="UP001501586">
    <property type="component" value="Unassembled WGS sequence"/>
</dbReference>
<evidence type="ECO:0000259" key="2">
    <source>
        <dbReference type="Pfam" id="PF13193"/>
    </source>
</evidence>
<organism evidence="3 4">
    <name type="scientific">Brevibacterium daeguense</name>
    <dbReference type="NCBI Taxonomy" id="909936"/>
    <lineage>
        <taxon>Bacteria</taxon>
        <taxon>Bacillati</taxon>
        <taxon>Actinomycetota</taxon>
        <taxon>Actinomycetes</taxon>
        <taxon>Micrococcales</taxon>
        <taxon>Brevibacteriaceae</taxon>
        <taxon>Brevibacterium</taxon>
    </lineage>
</organism>
<evidence type="ECO:0000313" key="4">
    <source>
        <dbReference type="Proteomes" id="UP001501586"/>
    </source>
</evidence>
<dbReference type="EMBL" id="BAABAZ010000003">
    <property type="protein sequence ID" value="GAA4282735.1"/>
    <property type="molecule type" value="Genomic_DNA"/>
</dbReference>
<gene>
    <name evidence="3" type="ORF">GCM10022261_02660</name>
</gene>
<proteinExistence type="predicted"/>
<dbReference type="PROSITE" id="PS00455">
    <property type="entry name" value="AMP_BINDING"/>
    <property type="match status" value="1"/>
</dbReference>
<dbReference type="RefSeq" id="WP_236865275.1">
    <property type="nucleotide sequence ID" value="NZ_BAABAZ010000003.1"/>
</dbReference>
<dbReference type="PANTHER" id="PTHR43767">
    <property type="entry name" value="LONG-CHAIN-FATTY-ACID--COA LIGASE"/>
    <property type="match status" value="1"/>
</dbReference>
<dbReference type="Pfam" id="PF00501">
    <property type="entry name" value="AMP-binding"/>
    <property type="match status" value="1"/>
</dbReference>
<name>A0ABP8EFU7_9MICO</name>
<dbReference type="InterPro" id="IPR042099">
    <property type="entry name" value="ANL_N_sf"/>
</dbReference>
<keyword evidence="3" id="KW-0436">Ligase</keyword>
<dbReference type="InterPro" id="IPR020845">
    <property type="entry name" value="AMP-binding_CS"/>
</dbReference>
<accession>A0ABP8EFU7</accession>
<reference evidence="4" key="1">
    <citation type="journal article" date="2019" name="Int. J. Syst. Evol. Microbiol.">
        <title>The Global Catalogue of Microorganisms (GCM) 10K type strain sequencing project: providing services to taxonomists for standard genome sequencing and annotation.</title>
        <authorList>
            <consortium name="The Broad Institute Genomics Platform"/>
            <consortium name="The Broad Institute Genome Sequencing Center for Infectious Disease"/>
            <person name="Wu L."/>
            <person name="Ma J."/>
        </authorList>
    </citation>
    <scope>NUCLEOTIDE SEQUENCE [LARGE SCALE GENOMIC DNA]</scope>
    <source>
        <strain evidence="4">JCM 17458</strain>
    </source>
</reference>
<dbReference type="GO" id="GO:0016874">
    <property type="term" value="F:ligase activity"/>
    <property type="evidence" value="ECO:0007669"/>
    <property type="project" value="UniProtKB-KW"/>
</dbReference>
<dbReference type="Gene3D" id="3.30.300.30">
    <property type="match status" value="1"/>
</dbReference>
<feature type="domain" description="AMP-binding enzyme C-terminal" evidence="2">
    <location>
        <begin position="432"/>
        <end position="507"/>
    </location>
</feature>
<dbReference type="InterPro" id="IPR000873">
    <property type="entry name" value="AMP-dep_synth/lig_dom"/>
</dbReference>
<dbReference type="InterPro" id="IPR050237">
    <property type="entry name" value="ATP-dep_AMP-bd_enzyme"/>
</dbReference>
<dbReference type="Pfam" id="PF13193">
    <property type="entry name" value="AMP-binding_C"/>
    <property type="match status" value="1"/>
</dbReference>
<dbReference type="SUPFAM" id="SSF56801">
    <property type="entry name" value="Acetyl-CoA synthetase-like"/>
    <property type="match status" value="1"/>
</dbReference>
<keyword evidence="4" id="KW-1185">Reference proteome</keyword>
<dbReference type="InterPro" id="IPR025110">
    <property type="entry name" value="AMP-bd_C"/>
</dbReference>
<dbReference type="Gene3D" id="3.40.50.12780">
    <property type="entry name" value="N-terminal domain of ligase-like"/>
    <property type="match status" value="1"/>
</dbReference>
<feature type="domain" description="AMP-dependent synthetase/ligase" evidence="1">
    <location>
        <begin position="20"/>
        <end position="381"/>
    </location>
</feature>
<evidence type="ECO:0000313" key="3">
    <source>
        <dbReference type="EMBL" id="GAA4282735.1"/>
    </source>
</evidence>
<dbReference type="InterPro" id="IPR045851">
    <property type="entry name" value="AMP-bd_C_sf"/>
</dbReference>